<protein>
    <recommendedName>
        <fullName evidence="1">SRR1-like domain-containing protein</fullName>
    </recommendedName>
</protein>
<evidence type="ECO:0000259" key="1">
    <source>
        <dbReference type="Pfam" id="PF07985"/>
    </source>
</evidence>
<proteinExistence type="predicted"/>
<dbReference type="Proteomes" id="UP000310421">
    <property type="component" value="Unassembled WGS sequence"/>
</dbReference>
<accession>A0A4S8Z338</accession>
<dbReference type="AlphaFoldDB" id="A0A4S8Z338"/>
<reference evidence="2 3" key="1">
    <citation type="submission" date="2018-10" db="EMBL/GenBank/DDBJ databases">
        <title>Fifty Aureobasidium pullulans genomes reveal a recombining polyextremotolerant generalist.</title>
        <authorList>
            <person name="Gostincar C."/>
            <person name="Turk M."/>
            <person name="Zajc J."/>
            <person name="Gunde-Cimerman N."/>
        </authorList>
    </citation>
    <scope>NUCLEOTIDE SEQUENCE [LARGE SCALE GENOMIC DNA]</scope>
    <source>
        <strain evidence="2 3">EXF-10751</strain>
    </source>
</reference>
<dbReference type="EMBL" id="QZAN01000101">
    <property type="protein sequence ID" value="THW58150.1"/>
    <property type="molecule type" value="Genomic_DNA"/>
</dbReference>
<dbReference type="Pfam" id="PF07985">
    <property type="entry name" value="SRR1"/>
    <property type="match status" value="1"/>
</dbReference>
<organism evidence="2 3">
    <name type="scientific">Aureobasidium pullulans</name>
    <name type="common">Black yeast</name>
    <name type="synonym">Pullularia pullulans</name>
    <dbReference type="NCBI Taxonomy" id="5580"/>
    <lineage>
        <taxon>Eukaryota</taxon>
        <taxon>Fungi</taxon>
        <taxon>Dikarya</taxon>
        <taxon>Ascomycota</taxon>
        <taxon>Pezizomycotina</taxon>
        <taxon>Dothideomycetes</taxon>
        <taxon>Dothideomycetidae</taxon>
        <taxon>Dothideales</taxon>
        <taxon>Saccotheciaceae</taxon>
        <taxon>Aureobasidium</taxon>
    </lineage>
</organism>
<gene>
    <name evidence="2" type="ORF">D6D20_07431</name>
</gene>
<feature type="domain" description="SRR1-like" evidence="1">
    <location>
        <begin position="80"/>
        <end position="263"/>
    </location>
</feature>
<comment type="caution">
    <text evidence="2">The sequence shown here is derived from an EMBL/GenBank/DDBJ whole genome shotgun (WGS) entry which is preliminary data.</text>
</comment>
<sequence>MTDKGPQISKEDLENHIGRTVHQGVWKDVHDSHENEFWDVYIAGHQEQLLDASRSIDKILEDMEKLDAWEDFRNEVKILVSKTTGIKTAVCLALGIFIFMIEGVEGIWTHQYAAFAYICRAIDDKQKRESDKLDSAPFRPIKRCFQDPKFDTRTEYLLTKIEREHDPGVNFVMEPPDATDIIDGDTFLYAIHIEPSMWKYILRNAKFGRSLCPQVMITNCISEKFGGLDRDRTAAEQYHKDCALSNRATFSKRLDEMEAAFKRLSETHAETAFPSVSRVANLDHYVFNRTSIFQKVRDISSREENVKLTESRYLLSQNTLTNPSLLRALLLKRHDTFEDPVNVQWESHSGALSLDIY</sequence>
<evidence type="ECO:0000313" key="2">
    <source>
        <dbReference type="EMBL" id="THW58150.1"/>
    </source>
</evidence>
<evidence type="ECO:0000313" key="3">
    <source>
        <dbReference type="Proteomes" id="UP000310421"/>
    </source>
</evidence>
<dbReference type="InterPro" id="IPR012942">
    <property type="entry name" value="SRR1-like"/>
</dbReference>
<name>A0A4S8Z338_AURPU</name>